<proteinExistence type="predicted"/>
<name>A0A9N7VJZ3_PLEPL</name>
<dbReference type="Proteomes" id="UP001153269">
    <property type="component" value="Unassembled WGS sequence"/>
</dbReference>
<dbReference type="AlphaFoldDB" id="A0A9N7VJZ3"/>
<protein>
    <submittedName>
        <fullName evidence="2">Uncharacterized protein</fullName>
    </submittedName>
</protein>
<feature type="compositionally biased region" description="Basic and acidic residues" evidence="1">
    <location>
        <begin position="54"/>
        <end position="83"/>
    </location>
</feature>
<gene>
    <name evidence="2" type="ORF">PLEPLA_LOCUS38424</name>
</gene>
<comment type="caution">
    <text evidence="2">The sequence shown here is derived from an EMBL/GenBank/DDBJ whole genome shotgun (WGS) entry which is preliminary data.</text>
</comment>
<keyword evidence="3" id="KW-1185">Reference proteome</keyword>
<reference evidence="2" key="1">
    <citation type="submission" date="2020-03" db="EMBL/GenBank/DDBJ databases">
        <authorList>
            <person name="Weist P."/>
        </authorList>
    </citation>
    <scope>NUCLEOTIDE SEQUENCE</scope>
</reference>
<dbReference type="EMBL" id="CADEAL010004064">
    <property type="protein sequence ID" value="CAB1450732.1"/>
    <property type="molecule type" value="Genomic_DNA"/>
</dbReference>
<evidence type="ECO:0000256" key="1">
    <source>
        <dbReference type="SAM" id="MobiDB-lite"/>
    </source>
</evidence>
<feature type="region of interest" description="Disordered" evidence="1">
    <location>
        <begin position="48"/>
        <end position="89"/>
    </location>
</feature>
<sequence length="117" mass="12662">MGSVAVGNIPSLERSYLGHGINLPVSAASAHIHTTEGHESFIAAHYALSPPPRGARDRQTDRQTRRGELGRWRRGGEVEEERGSPAPFPQGRFSGISCCAVWLEQGAEDSRVMTGHS</sequence>
<evidence type="ECO:0000313" key="2">
    <source>
        <dbReference type="EMBL" id="CAB1450732.1"/>
    </source>
</evidence>
<evidence type="ECO:0000313" key="3">
    <source>
        <dbReference type="Proteomes" id="UP001153269"/>
    </source>
</evidence>
<organism evidence="2 3">
    <name type="scientific">Pleuronectes platessa</name>
    <name type="common">European plaice</name>
    <dbReference type="NCBI Taxonomy" id="8262"/>
    <lineage>
        <taxon>Eukaryota</taxon>
        <taxon>Metazoa</taxon>
        <taxon>Chordata</taxon>
        <taxon>Craniata</taxon>
        <taxon>Vertebrata</taxon>
        <taxon>Euteleostomi</taxon>
        <taxon>Actinopterygii</taxon>
        <taxon>Neopterygii</taxon>
        <taxon>Teleostei</taxon>
        <taxon>Neoteleostei</taxon>
        <taxon>Acanthomorphata</taxon>
        <taxon>Carangaria</taxon>
        <taxon>Pleuronectiformes</taxon>
        <taxon>Pleuronectoidei</taxon>
        <taxon>Pleuronectidae</taxon>
        <taxon>Pleuronectes</taxon>
    </lineage>
</organism>
<accession>A0A9N7VJZ3</accession>